<evidence type="ECO:0000259" key="2">
    <source>
        <dbReference type="Pfam" id="PF18917"/>
    </source>
</evidence>
<dbReference type="InterPro" id="IPR043726">
    <property type="entry name" value="LiaI-LiaF-like_TM1"/>
</dbReference>
<proteinExistence type="predicted"/>
<dbReference type="AlphaFoldDB" id="A0A9E2BG19"/>
<evidence type="ECO:0000313" key="3">
    <source>
        <dbReference type="EMBL" id="MBT9144935.1"/>
    </source>
</evidence>
<protein>
    <recommendedName>
        <fullName evidence="2">LiaI-LiaF-like transmembrane region domain-containing protein</fullName>
    </recommendedName>
</protein>
<dbReference type="Proteomes" id="UP000811545">
    <property type="component" value="Unassembled WGS sequence"/>
</dbReference>
<organism evidence="3 4">
    <name type="scientific">Psychracetigena formicireducens</name>
    <dbReference type="NCBI Taxonomy" id="2986056"/>
    <lineage>
        <taxon>Bacteria</taxon>
        <taxon>Bacillati</taxon>
        <taxon>Candidatus Lithacetigenota</taxon>
        <taxon>Candidatus Psychracetigena</taxon>
    </lineage>
</organism>
<dbReference type="Pfam" id="PF18917">
    <property type="entry name" value="LiaI-LiaF-like_TM1"/>
    <property type="match status" value="1"/>
</dbReference>
<comment type="caution">
    <text evidence="3">The sequence shown here is derived from an EMBL/GenBank/DDBJ whole genome shotgun (WGS) entry which is preliminary data.</text>
</comment>
<sequence length="113" mass="13534">MARYIRKFSFTAFLLVIIGVWIWLTNLEVTFFNFEFKRDWPLILIVLGLYWIIKGLIGRRKRFLGFGSFFNFNHRPKKEKGEIRKVLSELAEGKIDSVEASERIKNIRENYDN</sequence>
<feature type="transmembrane region" description="Helical" evidence="1">
    <location>
        <begin position="12"/>
        <end position="34"/>
    </location>
</feature>
<feature type="domain" description="LiaI-LiaF-like transmembrane region" evidence="2">
    <location>
        <begin position="10"/>
        <end position="52"/>
    </location>
</feature>
<gene>
    <name evidence="3" type="ORF">DDT42_00791</name>
</gene>
<evidence type="ECO:0000256" key="1">
    <source>
        <dbReference type="SAM" id="Phobius"/>
    </source>
</evidence>
<keyword evidence="1" id="KW-0812">Transmembrane</keyword>
<keyword evidence="1" id="KW-1133">Transmembrane helix</keyword>
<dbReference type="EMBL" id="QLTW01000033">
    <property type="protein sequence ID" value="MBT9144935.1"/>
    <property type="molecule type" value="Genomic_DNA"/>
</dbReference>
<feature type="transmembrane region" description="Helical" evidence="1">
    <location>
        <begin position="40"/>
        <end position="57"/>
    </location>
</feature>
<name>A0A9E2BG19_PSYF1</name>
<keyword evidence="1" id="KW-0472">Membrane</keyword>
<evidence type="ECO:0000313" key="4">
    <source>
        <dbReference type="Proteomes" id="UP000811545"/>
    </source>
</evidence>
<reference evidence="3 4" key="1">
    <citation type="journal article" date="2021" name="bioRxiv">
        <title>Unique metabolic strategies in Hadean analogues reveal hints for primordial physiology.</title>
        <authorList>
            <person name="Nobu M.K."/>
            <person name="Nakai R."/>
            <person name="Tamazawa S."/>
            <person name="Mori H."/>
            <person name="Toyoda A."/>
            <person name="Ijiri A."/>
            <person name="Suzuki S."/>
            <person name="Kurokawa K."/>
            <person name="Kamagata Y."/>
            <person name="Tamaki H."/>
        </authorList>
    </citation>
    <scope>NUCLEOTIDE SEQUENCE [LARGE SCALE GENOMIC DNA]</scope>
    <source>
        <strain evidence="3">BS525</strain>
    </source>
</reference>
<accession>A0A9E2BG19</accession>